<dbReference type="Proteomes" id="UP001235712">
    <property type="component" value="Unassembled WGS sequence"/>
</dbReference>
<evidence type="ECO:0000256" key="7">
    <source>
        <dbReference type="SAM" id="MobiDB-lite"/>
    </source>
</evidence>
<proteinExistence type="inferred from homology"/>
<reference evidence="8 9" key="1">
    <citation type="submission" date="2023-07" db="EMBL/GenBank/DDBJ databases">
        <title>Sequencing the genomes of 1000 actinobacteria strains.</title>
        <authorList>
            <person name="Klenk H.-P."/>
        </authorList>
    </citation>
    <scope>NUCLEOTIDE SEQUENCE [LARGE SCALE GENOMIC DNA]</scope>
    <source>
        <strain evidence="8 9">DSM 44388</strain>
    </source>
</reference>
<feature type="region of interest" description="Disordered" evidence="7">
    <location>
        <begin position="243"/>
        <end position="274"/>
    </location>
</feature>
<keyword evidence="3 6" id="KW-0812">Transmembrane</keyword>
<comment type="subcellular location">
    <subcellularLocation>
        <location evidence="6">Cell membrane</location>
        <topology evidence="6">Multi-pass membrane protein</topology>
    </subcellularLocation>
    <subcellularLocation>
        <location evidence="1">Membrane</location>
    </subcellularLocation>
</comment>
<keyword evidence="6" id="KW-1003">Cell membrane</keyword>
<keyword evidence="5 6" id="KW-0472">Membrane</keyword>
<dbReference type="InterPro" id="IPR045214">
    <property type="entry name" value="Surf1/Surf4"/>
</dbReference>
<organism evidence="8 9">
    <name type="scientific">Kineosporia succinea</name>
    <dbReference type="NCBI Taxonomy" id="84632"/>
    <lineage>
        <taxon>Bacteria</taxon>
        <taxon>Bacillati</taxon>
        <taxon>Actinomycetota</taxon>
        <taxon>Actinomycetes</taxon>
        <taxon>Kineosporiales</taxon>
        <taxon>Kineosporiaceae</taxon>
        <taxon>Kineosporia</taxon>
    </lineage>
</organism>
<evidence type="ECO:0000256" key="6">
    <source>
        <dbReference type="RuleBase" id="RU363076"/>
    </source>
</evidence>
<evidence type="ECO:0000256" key="2">
    <source>
        <dbReference type="ARBA" id="ARBA00007165"/>
    </source>
</evidence>
<dbReference type="Pfam" id="PF02104">
    <property type="entry name" value="SURF1"/>
    <property type="match status" value="1"/>
</dbReference>
<dbReference type="PANTHER" id="PTHR23427">
    <property type="entry name" value="SURFEIT LOCUS PROTEIN"/>
    <property type="match status" value="1"/>
</dbReference>
<evidence type="ECO:0000256" key="5">
    <source>
        <dbReference type="ARBA" id="ARBA00023136"/>
    </source>
</evidence>
<sequence length="274" mass="29863">MLRTALKPRWLALLVVMLLAATLMAKLGEWQLERAREHGESAEQAEQAQKSEKTVPLNSVLQASETFQRDAVNTKVTASGTWGSDDQLLVPDRELDGKTGFWVLTPLLTDDGTVPVVRGWVATAAEATAPDSTRTVEITGLLQPGEPPVVRRPGETSGLPEGQIDRVAVAQLAALWPQPMITGFVVLDTQTPADANAPLTVPPPTSDGNLDWGNLSYAIQWWAFAVIALLFWYRLVRDDHRGLLSKDDDENDDENDDEAEDDPGTKVPTGVPHS</sequence>
<dbReference type="RefSeq" id="WP_307243072.1">
    <property type="nucleotide sequence ID" value="NZ_JAUSQZ010000001.1"/>
</dbReference>
<gene>
    <name evidence="8" type="ORF">J2S57_003003</name>
</gene>
<protein>
    <recommendedName>
        <fullName evidence="6">SURF1-like protein</fullName>
    </recommendedName>
</protein>
<accession>A0ABT9P3J3</accession>
<name>A0ABT9P3J3_9ACTN</name>
<comment type="caution">
    <text evidence="8">The sequence shown here is derived from an EMBL/GenBank/DDBJ whole genome shotgun (WGS) entry which is preliminary data.</text>
</comment>
<feature type="compositionally biased region" description="Acidic residues" evidence="7">
    <location>
        <begin position="247"/>
        <end position="262"/>
    </location>
</feature>
<dbReference type="EMBL" id="JAUSQZ010000001">
    <property type="protein sequence ID" value="MDP9827254.1"/>
    <property type="molecule type" value="Genomic_DNA"/>
</dbReference>
<feature type="transmembrane region" description="Helical" evidence="6">
    <location>
        <begin position="219"/>
        <end position="236"/>
    </location>
</feature>
<comment type="similarity">
    <text evidence="2 6">Belongs to the SURF1 family.</text>
</comment>
<dbReference type="PANTHER" id="PTHR23427:SF2">
    <property type="entry name" value="SURFEIT LOCUS PROTEIN 1"/>
    <property type="match status" value="1"/>
</dbReference>
<evidence type="ECO:0000256" key="1">
    <source>
        <dbReference type="ARBA" id="ARBA00004370"/>
    </source>
</evidence>
<evidence type="ECO:0000313" key="9">
    <source>
        <dbReference type="Proteomes" id="UP001235712"/>
    </source>
</evidence>
<keyword evidence="4 6" id="KW-1133">Transmembrane helix</keyword>
<evidence type="ECO:0000313" key="8">
    <source>
        <dbReference type="EMBL" id="MDP9827254.1"/>
    </source>
</evidence>
<keyword evidence="9" id="KW-1185">Reference proteome</keyword>
<dbReference type="InterPro" id="IPR002994">
    <property type="entry name" value="Surf1/Shy1"/>
</dbReference>
<evidence type="ECO:0000256" key="4">
    <source>
        <dbReference type="ARBA" id="ARBA00022989"/>
    </source>
</evidence>
<evidence type="ECO:0000256" key="3">
    <source>
        <dbReference type="ARBA" id="ARBA00022692"/>
    </source>
</evidence>
<comment type="caution">
    <text evidence="6">Lacks conserved residue(s) required for the propagation of feature annotation.</text>
</comment>
<dbReference type="PROSITE" id="PS50895">
    <property type="entry name" value="SURF1"/>
    <property type="match status" value="1"/>
</dbReference>
<dbReference type="CDD" id="cd06662">
    <property type="entry name" value="SURF1"/>
    <property type="match status" value="1"/>
</dbReference>